<dbReference type="Pfam" id="PF07722">
    <property type="entry name" value="Peptidase_C26"/>
    <property type="match status" value="1"/>
</dbReference>
<dbReference type="EMBL" id="JAFBIL020000004">
    <property type="protein sequence ID" value="MBZ2207944.1"/>
    <property type="molecule type" value="Genomic_DNA"/>
</dbReference>
<sequence>MRRPVVIVPACTRDIGGHPYHAVQYKYIDAVAQGANCAPLIVPALGDAVDIDSVLGNADGIMLTGSASNVHASHYEQDVLDPALPLDPARDATTLPLIRAALNRGVPILAICRGFQEMNVALGGSLHQAVQNISGMMDHRENPGDTLDNQYGPKHPIALVPGGLMSRILGGVDEIVVNSLHGQGIDRLGAGIVIEATAHDGLVEAFSVPTAPFALALQWHPEWRLLQNPDSMKLFGAFGQACREYRERRLGLK</sequence>
<reference evidence="1 2" key="2">
    <citation type="submission" date="2021-08" db="EMBL/GenBank/DDBJ databases">
        <title>Massilia sp. R798.</title>
        <authorList>
            <person name="Baek J.H."/>
            <person name="Jung H.S."/>
            <person name="Kim K.R."/>
            <person name="Jeon C.O."/>
        </authorList>
    </citation>
    <scope>NUCLEOTIDE SEQUENCE [LARGE SCALE GENOMIC DNA]</scope>
    <source>
        <strain evidence="1 2">R798</strain>
    </source>
</reference>
<dbReference type="InterPro" id="IPR044668">
    <property type="entry name" value="PuuD-like"/>
</dbReference>
<dbReference type="InterPro" id="IPR029062">
    <property type="entry name" value="Class_I_gatase-like"/>
</dbReference>
<evidence type="ECO:0000313" key="2">
    <source>
        <dbReference type="Proteomes" id="UP000809349"/>
    </source>
</evidence>
<dbReference type="RefSeq" id="WP_223468424.1">
    <property type="nucleotide sequence ID" value="NZ_JAFBIL020000004.1"/>
</dbReference>
<keyword evidence="2" id="KW-1185">Reference proteome</keyword>
<dbReference type="Proteomes" id="UP000809349">
    <property type="component" value="Unassembled WGS sequence"/>
</dbReference>
<dbReference type="SUPFAM" id="SSF52317">
    <property type="entry name" value="Class I glutamine amidotransferase-like"/>
    <property type="match status" value="1"/>
</dbReference>
<dbReference type="CDD" id="cd01745">
    <property type="entry name" value="GATase1_2"/>
    <property type="match status" value="1"/>
</dbReference>
<dbReference type="PANTHER" id="PTHR43235">
    <property type="entry name" value="GLUTAMINE AMIDOTRANSFERASE PB2B2.05-RELATED"/>
    <property type="match status" value="1"/>
</dbReference>
<keyword evidence="1" id="KW-0378">Hydrolase</keyword>
<dbReference type="InterPro" id="IPR011697">
    <property type="entry name" value="Peptidase_C26"/>
</dbReference>
<gene>
    <name evidence="1" type="ORF">I4X03_011795</name>
</gene>
<proteinExistence type="predicted"/>
<dbReference type="PANTHER" id="PTHR43235:SF1">
    <property type="entry name" value="GLUTAMINE AMIDOTRANSFERASE PB2B2.05-RELATED"/>
    <property type="match status" value="1"/>
</dbReference>
<dbReference type="GO" id="GO:0016787">
    <property type="term" value="F:hydrolase activity"/>
    <property type="evidence" value="ECO:0007669"/>
    <property type="project" value="UniProtKB-KW"/>
</dbReference>
<name>A0ABS7SPD5_9BURK</name>
<organism evidence="1 2">
    <name type="scientific">Massilia soli</name>
    <dbReference type="NCBI Taxonomy" id="2792854"/>
    <lineage>
        <taxon>Bacteria</taxon>
        <taxon>Pseudomonadati</taxon>
        <taxon>Pseudomonadota</taxon>
        <taxon>Betaproteobacteria</taxon>
        <taxon>Burkholderiales</taxon>
        <taxon>Oxalobacteraceae</taxon>
        <taxon>Telluria group</taxon>
        <taxon>Massilia</taxon>
    </lineage>
</organism>
<dbReference type="PROSITE" id="PS51273">
    <property type="entry name" value="GATASE_TYPE_1"/>
    <property type="match status" value="1"/>
</dbReference>
<accession>A0ABS7SPD5</accession>
<comment type="caution">
    <text evidence="1">The sequence shown here is derived from an EMBL/GenBank/DDBJ whole genome shotgun (WGS) entry which is preliminary data.</text>
</comment>
<evidence type="ECO:0000313" key="1">
    <source>
        <dbReference type="EMBL" id="MBZ2207944.1"/>
    </source>
</evidence>
<dbReference type="Gene3D" id="3.40.50.880">
    <property type="match status" value="1"/>
</dbReference>
<protein>
    <submittedName>
        <fullName evidence="1">Gamma-glutamyl-gamma-aminobutyrate hydrolase family protein</fullName>
    </submittedName>
</protein>
<reference evidence="1 2" key="1">
    <citation type="submission" date="2021-01" db="EMBL/GenBank/DDBJ databases">
        <authorList>
            <person name="Ruan W."/>
            <person name="Khan S.A."/>
            <person name="Jeon C.O."/>
        </authorList>
    </citation>
    <scope>NUCLEOTIDE SEQUENCE [LARGE SCALE GENOMIC DNA]</scope>
    <source>
        <strain evidence="1 2">R798</strain>
    </source>
</reference>